<accession>A0AAN6UHV6</accession>
<keyword evidence="4" id="KW-0812">Transmembrane</keyword>
<evidence type="ECO:0000259" key="5">
    <source>
        <dbReference type="PROSITE" id="PS50850"/>
    </source>
</evidence>
<dbReference type="PANTHER" id="PTHR11360:SF177">
    <property type="entry name" value="RIBOFLAVIN TRANSPORTER MCH5"/>
    <property type="match status" value="1"/>
</dbReference>
<dbReference type="PANTHER" id="PTHR11360">
    <property type="entry name" value="MONOCARBOXYLATE TRANSPORTER"/>
    <property type="match status" value="1"/>
</dbReference>
<feature type="transmembrane region" description="Helical" evidence="4">
    <location>
        <begin position="117"/>
        <end position="138"/>
    </location>
</feature>
<comment type="similarity">
    <text evidence="2">Belongs to the major facilitator superfamily. Monocarboxylate porter (TC 2.A.1.13) family.</text>
</comment>
<feature type="transmembrane region" description="Helical" evidence="4">
    <location>
        <begin position="298"/>
        <end position="321"/>
    </location>
</feature>
<evidence type="ECO:0000256" key="2">
    <source>
        <dbReference type="ARBA" id="ARBA00006727"/>
    </source>
</evidence>
<protein>
    <submittedName>
        <fullName evidence="6">MFS general substrate transporter</fullName>
    </submittedName>
</protein>
<comment type="subcellular location">
    <subcellularLocation>
        <location evidence="1">Membrane</location>
        <topology evidence="1">Multi-pass membrane protein</topology>
    </subcellularLocation>
</comment>
<dbReference type="InterPro" id="IPR011701">
    <property type="entry name" value="MFS"/>
</dbReference>
<dbReference type="InterPro" id="IPR050327">
    <property type="entry name" value="Proton-linked_MCT"/>
</dbReference>
<organism evidence="6 7">
    <name type="scientific">Trichocladium antarcticum</name>
    <dbReference type="NCBI Taxonomy" id="1450529"/>
    <lineage>
        <taxon>Eukaryota</taxon>
        <taxon>Fungi</taxon>
        <taxon>Dikarya</taxon>
        <taxon>Ascomycota</taxon>
        <taxon>Pezizomycotina</taxon>
        <taxon>Sordariomycetes</taxon>
        <taxon>Sordariomycetidae</taxon>
        <taxon>Sordariales</taxon>
        <taxon>Chaetomiaceae</taxon>
        <taxon>Trichocladium</taxon>
    </lineage>
</organism>
<dbReference type="SUPFAM" id="SSF103473">
    <property type="entry name" value="MFS general substrate transporter"/>
    <property type="match status" value="1"/>
</dbReference>
<dbReference type="InterPro" id="IPR020846">
    <property type="entry name" value="MFS_dom"/>
</dbReference>
<feature type="transmembrane region" description="Helical" evidence="4">
    <location>
        <begin position="239"/>
        <end position="259"/>
    </location>
</feature>
<feature type="domain" description="Major facilitator superfamily (MFS) profile" evidence="5">
    <location>
        <begin position="83"/>
        <end position="474"/>
    </location>
</feature>
<feature type="transmembrane region" description="Helical" evidence="4">
    <location>
        <begin position="176"/>
        <end position="201"/>
    </location>
</feature>
<feature type="region of interest" description="Disordered" evidence="3">
    <location>
        <begin position="1"/>
        <end position="35"/>
    </location>
</feature>
<keyword evidence="4" id="KW-0472">Membrane</keyword>
<feature type="transmembrane region" description="Helical" evidence="4">
    <location>
        <begin position="150"/>
        <end position="170"/>
    </location>
</feature>
<proteinExistence type="inferred from homology"/>
<dbReference type="Pfam" id="PF07690">
    <property type="entry name" value="MFS_1"/>
    <property type="match status" value="1"/>
</dbReference>
<feature type="transmembrane region" description="Helical" evidence="4">
    <location>
        <begin position="452"/>
        <end position="470"/>
    </location>
</feature>
<sequence>MQDGVESSVRATADPFGDESEATPGRSRSRSDAKSAIIAETRTTSSDGPLLGKASPTTVSTSVAYIGDLDESYPEGGLRAWLVVFGCWLALFASLGFMNVLTTFLTHITTNVSIRNVPGAISGIISAHTLLSLLLGLYIGPLFDKYGPRWLILAGTVCLVTSLVIASIGISFWPILAALTVLSSLGTSLLFTPSIAIIAHYFSSRRGLATGIASTAGPAAGIVFPALLQTLFPRLGWPWAVRALALIFLAVTVAASFLIRARVPPPLTTTTTTTTTSHLTTNPHPSARIFLTRGFTPAVLAIFLGQFAAFLPLTYISAYALNMGFTHALTVDVIAAMNASSVAGRVAAGWAADRVGPFNASVLAAAVAALACFGVWFPAGATKPGVVVFAVVFGFVSGGGVSLAPVAVGRLCGTGVFGRYYGTAYAVVSVAVLLAIPVAGGLGADGKGYEGLIAMAGVFYIASAVAFAVAKVSVVGPRFWAAF</sequence>
<evidence type="ECO:0000256" key="4">
    <source>
        <dbReference type="SAM" id="Phobius"/>
    </source>
</evidence>
<feature type="transmembrane region" description="Helical" evidence="4">
    <location>
        <begin position="208"/>
        <end position="227"/>
    </location>
</feature>
<feature type="transmembrane region" description="Helical" evidence="4">
    <location>
        <begin position="420"/>
        <end position="440"/>
    </location>
</feature>
<dbReference type="GO" id="GO:0016020">
    <property type="term" value="C:membrane"/>
    <property type="evidence" value="ECO:0007669"/>
    <property type="project" value="UniProtKB-SubCell"/>
</dbReference>
<comment type="caution">
    <text evidence="6">The sequence shown here is derived from an EMBL/GenBank/DDBJ whole genome shotgun (WGS) entry which is preliminary data.</text>
</comment>
<dbReference type="Proteomes" id="UP001304895">
    <property type="component" value="Unassembled WGS sequence"/>
</dbReference>
<feature type="transmembrane region" description="Helical" evidence="4">
    <location>
        <begin position="327"/>
        <end position="348"/>
    </location>
</feature>
<evidence type="ECO:0000313" key="6">
    <source>
        <dbReference type="EMBL" id="KAK4133302.1"/>
    </source>
</evidence>
<feature type="transmembrane region" description="Helical" evidence="4">
    <location>
        <begin position="385"/>
        <end position="408"/>
    </location>
</feature>
<dbReference type="AlphaFoldDB" id="A0AAN6UHV6"/>
<keyword evidence="7" id="KW-1185">Reference proteome</keyword>
<feature type="transmembrane region" description="Helical" evidence="4">
    <location>
        <begin position="80"/>
        <end position="105"/>
    </location>
</feature>
<evidence type="ECO:0000256" key="1">
    <source>
        <dbReference type="ARBA" id="ARBA00004141"/>
    </source>
</evidence>
<evidence type="ECO:0000313" key="7">
    <source>
        <dbReference type="Proteomes" id="UP001304895"/>
    </source>
</evidence>
<dbReference type="Gene3D" id="1.20.1250.20">
    <property type="entry name" value="MFS general substrate transporter like domains"/>
    <property type="match status" value="1"/>
</dbReference>
<gene>
    <name evidence="6" type="ORF">BT67DRAFT_45096</name>
</gene>
<dbReference type="PROSITE" id="PS50850">
    <property type="entry name" value="MFS"/>
    <property type="match status" value="1"/>
</dbReference>
<dbReference type="InterPro" id="IPR036259">
    <property type="entry name" value="MFS_trans_sf"/>
</dbReference>
<reference evidence="6" key="1">
    <citation type="journal article" date="2023" name="Mol. Phylogenet. Evol.">
        <title>Genome-scale phylogeny and comparative genomics of the fungal order Sordariales.</title>
        <authorList>
            <person name="Hensen N."/>
            <person name="Bonometti L."/>
            <person name="Westerberg I."/>
            <person name="Brannstrom I.O."/>
            <person name="Guillou S."/>
            <person name="Cros-Aarteil S."/>
            <person name="Calhoun S."/>
            <person name="Haridas S."/>
            <person name="Kuo A."/>
            <person name="Mondo S."/>
            <person name="Pangilinan J."/>
            <person name="Riley R."/>
            <person name="LaButti K."/>
            <person name="Andreopoulos B."/>
            <person name="Lipzen A."/>
            <person name="Chen C."/>
            <person name="Yan M."/>
            <person name="Daum C."/>
            <person name="Ng V."/>
            <person name="Clum A."/>
            <person name="Steindorff A."/>
            <person name="Ohm R.A."/>
            <person name="Martin F."/>
            <person name="Silar P."/>
            <person name="Natvig D.O."/>
            <person name="Lalanne C."/>
            <person name="Gautier V."/>
            <person name="Ament-Velasquez S.L."/>
            <person name="Kruys A."/>
            <person name="Hutchinson M.I."/>
            <person name="Powell A.J."/>
            <person name="Barry K."/>
            <person name="Miller A.N."/>
            <person name="Grigoriev I.V."/>
            <person name="Debuchy R."/>
            <person name="Gladieux P."/>
            <person name="Hiltunen Thoren M."/>
            <person name="Johannesson H."/>
        </authorList>
    </citation>
    <scope>NUCLEOTIDE SEQUENCE</scope>
    <source>
        <strain evidence="6">CBS 123565</strain>
    </source>
</reference>
<feature type="transmembrane region" description="Helical" evidence="4">
    <location>
        <begin position="360"/>
        <end position="379"/>
    </location>
</feature>
<name>A0AAN6UHV6_9PEZI</name>
<reference evidence="6" key="2">
    <citation type="submission" date="2023-05" db="EMBL/GenBank/DDBJ databases">
        <authorList>
            <consortium name="Lawrence Berkeley National Laboratory"/>
            <person name="Steindorff A."/>
            <person name="Hensen N."/>
            <person name="Bonometti L."/>
            <person name="Westerberg I."/>
            <person name="Brannstrom I.O."/>
            <person name="Guillou S."/>
            <person name="Cros-Aarteil S."/>
            <person name="Calhoun S."/>
            <person name="Haridas S."/>
            <person name="Kuo A."/>
            <person name="Mondo S."/>
            <person name="Pangilinan J."/>
            <person name="Riley R."/>
            <person name="Labutti K."/>
            <person name="Andreopoulos B."/>
            <person name="Lipzen A."/>
            <person name="Chen C."/>
            <person name="Yanf M."/>
            <person name="Daum C."/>
            <person name="Ng V."/>
            <person name="Clum A."/>
            <person name="Ohm R."/>
            <person name="Martin F."/>
            <person name="Silar P."/>
            <person name="Natvig D."/>
            <person name="Lalanne C."/>
            <person name="Gautier V."/>
            <person name="Ament-Velasquez S.L."/>
            <person name="Kruys A."/>
            <person name="Hutchinson M.I."/>
            <person name="Powell A.J."/>
            <person name="Barry K."/>
            <person name="Miller A.N."/>
            <person name="Grigoriev I.V."/>
            <person name="Debuchy R."/>
            <person name="Gladieux P."/>
            <person name="Thoren M.H."/>
            <person name="Johannesson H."/>
        </authorList>
    </citation>
    <scope>NUCLEOTIDE SEQUENCE</scope>
    <source>
        <strain evidence="6">CBS 123565</strain>
    </source>
</reference>
<evidence type="ECO:0000256" key="3">
    <source>
        <dbReference type="SAM" id="MobiDB-lite"/>
    </source>
</evidence>
<dbReference type="GO" id="GO:0022857">
    <property type="term" value="F:transmembrane transporter activity"/>
    <property type="evidence" value="ECO:0007669"/>
    <property type="project" value="InterPro"/>
</dbReference>
<dbReference type="EMBL" id="MU853412">
    <property type="protein sequence ID" value="KAK4133302.1"/>
    <property type="molecule type" value="Genomic_DNA"/>
</dbReference>
<keyword evidence="4" id="KW-1133">Transmembrane helix</keyword>